<dbReference type="GO" id="GO:0042910">
    <property type="term" value="F:xenobiotic transmembrane transporter activity"/>
    <property type="evidence" value="ECO:0007669"/>
    <property type="project" value="InterPro"/>
</dbReference>
<name>A0A3N4KMD2_9PEZI</name>
<accession>A0A3N4KMD2</accession>
<dbReference type="AlphaFoldDB" id="A0A3N4KMD2"/>
<feature type="transmembrane region" description="Helical" evidence="6">
    <location>
        <begin position="436"/>
        <end position="454"/>
    </location>
</feature>
<feature type="transmembrane region" description="Helical" evidence="6">
    <location>
        <begin position="359"/>
        <end position="388"/>
    </location>
</feature>
<feature type="transmembrane region" description="Helical" evidence="6">
    <location>
        <begin position="65"/>
        <end position="86"/>
    </location>
</feature>
<dbReference type="GO" id="GO:1990961">
    <property type="term" value="P:xenobiotic detoxification by transmembrane export across the plasma membrane"/>
    <property type="evidence" value="ECO:0007669"/>
    <property type="project" value="InterPro"/>
</dbReference>
<dbReference type="CDD" id="cd13132">
    <property type="entry name" value="MATE_eukaryotic"/>
    <property type="match status" value="1"/>
</dbReference>
<evidence type="ECO:0000256" key="5">
    <source>
        <dbReference type="ARBA" id="ARBA00023136"/>
    </source>
</evidence>
<feature type="transmembrane region" description="Helical" evidence="6">
    <location>
        <begin position="138"/>
        <end position="158"/>
    </location>
</feature>
<dbReference type="PANTHER" id="PTHR11206">
    <property type="entry name" value="MULTIDRUG RESISTANCE PROTEIN"/>
    <property type="match status" value="1"/>
</dbReference>
<feature type="transmembrane region" description="Helical" evidence="6">
    <location>
        <begin position="394"/>
        <end position="415"/>
    </location>
</feature>
<evidence type="ECO:0000256" key="1">
    <source>
        <dbReference type="ARBA" id="ARBA00004141"/>
    </source>
</evidence>
<evidence type="ECO:0000256" key="2">
    <source>
        <dbReference type="ARBA" id="ARBA00010199"/>
    </source>
</evidence>
<organism evidence="7 8">
    <name type="scientific">Morchella conica CCBAS932</name>
    <dbReference type="NCBI Taxonomy" id="1392247"/>
    <lineage>
        <taxon>Eukaryota</taxon>
        <taxon>Fungi</taxon>
        <taxon>Dikarya</taxon>
        <taxon>Ascomycota</taxon>
        <taxon>Pezizomycotina</taxon>
        <taxon>Pezizomycetes</taxon>
        <taxon>Pezizales</taxon>
        <taxon>Morchellaceae</taxon>
        <taxon>Morchella</taxon>
    </lineage>
</organism>
<evidence type="ECO:0000313" key="8">
    <source>
        <dbReference type="Proteomes" id="UP000277580"/>
    </source>
</evidence>
<dbReference type="Proteomes" id="UP000277580">
    <property type="component" value="Unassembled WGS sequence"/>
</dbReference>
<keyword evidence="5 6" id="KW-0472">Membrane</keyword>
<dbReference type="OrthoDB" id="2126698at2759"/>
<dbReference type="InterPro" id="IPR045069">
    <property type="entry name" value="MATE_euk"/>
</dbReference>
<evidence type="ECO:0000256" key="6">
    <source>
        <dbReference type="SAM" id="Phobius"/>
    </source>
</evidence>
<feature type="transmembrane region" description="Helical" evidence="6">
    <location>
        <begin position="93"/>
        <end position="111"/>
    </location>
</feature>
<dbReference type="Pfam" id="PF01554">
    <property type="entry name" value="MatE"/>
    <property type="match status" value="2"/>
</dbReference>
<dbReference type="GO" id="GO:0016020">
    <property type="term" value="C:membrane"/>
    <property type="evidence" value="ECO:0007669"/>
    <property type="project" value="UniProtKB-SubCell"/>
</dbReference>
<comment type="subcellular location">
    <subcellularLocation>
        <location evidence="1">Membrane</location>
        <topology evidence="1">Multi-pass membrane protein</topology>
    </subcellularLocation>
</comment>
<comment type="similarity">
    <text evidence="2">Belongs to the multi antimicrobial extrusion (MATE) (TC 2.A.66.1) family.</text>
</comment>
<feature type="transmembrane region" description="Helical" evidence="6">
    <location>
        <begin position="249"/>
        <end position="268"/>
    </location>
</feature>
<proteinExistence type="inferred from homology"/>
<dbReference type="FunCoup" id="A0A3N4KMD2">
    <property type="interactions" value="125"/>
</dbReference>
<feature type="transmembrane region" description="Helical" evidence="6">
    <location>
        <begin position="316"/>
        <end position="338"/>
    </location>
</feature>
<keyword evidence="3 6" id="KW-0812">Transmembrane</keyword>
<feature type="transmembrane region" description="Helical" evidence="6">
    <location>
        <begin position="208"/>
        <end position="229"/>
    </location>
</feature>
<dbReference type="EMBL" id="ML119142">
    <property type="protein sequence ID" value="RPB10519.1"/>
    <property type="molecule type" value="Genomic_DNA"/>
</dbReference>
<evidence type="ECO:0000256" key="4">
    <source>
        <dbReference type="ARBA" id="ARBA00022989"/>
    </source>
</evidence>
<feature type="transmembrane region" description="Helical" evidence="6">
    <location>
        <begin position="289"/>
        <end position="310"/>
    </location>
</feature>
<reference evidence="7 8" key="1">
    <citation type="journal article" date="2018" name="Nat. Ecol. Evol.">
        <title>Pezizomycetes genomes reveal the molecular basis of ectomycorrhizal truffle lifestyle.</title>
        <authorList>
            <person name="Murat C."/>
            <person name="Payen T."/>
            <person name="Noel B."/>
            <person name="Kuo A."/>
            <person name="Morin E."/>
            <person name="Chen J."/>
            <person name="Kohler A."/>
            <person name="Krizsan K."/>
            <person name="Balestrini R."/>
            <person name="Da Silva C."/>
            <person name="Montanini B."/>
            <person name="Hainaut M."/>
            <person name="Levati E."/>
            <person name="Barry K.W."/>
            <person name="Belfiori B."/>
            <person name="Cichocki N."/>
            <person name="Clum A."/>
            <person name="Dockter R.B."/>
            <person name="Fauchery L."/>
            <person name="Guy J."/>
            <person name="Iotti M."/>
            <person name="Le Tacon F."/>
            <person name="Lindquist E.A."/>
            <person name="Lipzen A."/>
            <person name="Malagnac F."/>
            <person name="Mello A."/>
            <person name="Molinier V."/>
            <person name="Miyauchi S."/>
            <person name="Poulain J."/>
            <person name="Riccioni C."/>
            <person name="Rubini A."/>
            <person name="Sitrit Y."/>
            <person name="Splivallo R."/>
            <person name="Traeger S."/>
            <person name="Wang M."/>
            <person name="Zifcakova L."/>
            <person name="Wipf D."/>
            <person name="Zambonelli A."/>
            <person name="Paolocci F."/>
            <person name="Nowrousian M."/>
            <person name="Ottonello S."/>
            <person name="Baldrian P."/>
            <person name="Spatafora J.W."/>
            <person name="Henrissat B."/>
            <person name="Nagy L.G."/>
            <person name="Aury J.M."/>
            <person name="Wincker P."/>
            <person name="Grigoriev I.V."/>
            <person name="Bonfante P."/>
            <person name="Martin F.M."/>
        </authorList>
    </citation>
    <scope>NUCLEOTIDE SEQUENCE [LARGE SCALE GENOMIC DNA]</scope>
    <source>
        <strain evidence="7 8">CCBAS932</strain>
    </source>
</reference>
<gene>
    <name evidence="7" type="ORF">P167DRAFT_490797</name>
</gene>
<evidence type="ECO:0000256" key="3">
    <source>
        <dbReference type="ARBA" id="ARBA00022692"/>
    </source>
</evidence>
<dbReference type="NCBIfam" id="TIGR00797">
    <property type="entry name" value="matE"/>
    <property type="match status" value="1"/>
</dbReference>
<dbReference type="InParanoid" id="A0A3N4KMD2"/>
<sequence length="499" mass="54664">MVAEEQSLLKDNHIVASDYGTLESRPASVACEERGEVPKWDEAVANGMVHTTYKRELIVLVKYTAPLYVTFLLQYSLTFASLFSAGNLGKDELAAVLLATMTANITGYAVYQGLSTSLDTLCAQAYGSGNKTLIGLHLQRMICFLMCITVPVIIIWLFSEQILTAIIPEPELAVLAGRYLRILTIGAPGYASFEAGKRFVQAQGNFTASTYVLLFCAPFNAILNYILVWHPKYGFGFSGAPTAVVITDWLMPLLLFLYVRFVDGYDCWGGFTRKAFHNWWPMIKLSLPGFVIVEAEFIAFELLTLLASYFDTAHLAAQSVLVTATSIAFQLPFALSIASSTRVANLLGATLEDSAKTAAYAGFIAAIFLGMVNLLFMISARSWFVLLLTQDPEVIAYVVSVMPVTALFQGFDAIASMGGGILRGQGRQHIGSYISIVAYYFLAIPISIVTAFVFKWELYGLWSGVAVALIFVAIIQTTIVLRTDWRKVVNDATARIEGA</sequence>
<protein>
    <submittedName>
        <fullName evidence="7">MATE efflux family protein</fullName>
    </submittedName>
</protein>
<feature type="transmembrane region" description="Helical" evidence="6">
    <location>
        <begin position="460"/>
        <end position="481"/>
    </location>
</feature>
<dbReference type="InterPro" id="IPR002528">
    <property type="entry name" value="MATE_fam"/>
</dbReference>
<evidence type="ECO:0000313" key="7">
    <source>
        <dbReference type="EMBL" id="RPB10519.1"/>
    </source>
</evidence>
<keyword evidence="8" id="KW-1185">Reference proteome</keyword>
<dbReference type="GO" id="GO:0015297">
    <property type="term" value="F:antiporter activity"/>
    <property type="evidence" value="ECO:0007669"/>
    <property type="project" value="InterPro"/>
</dbReference>
<dbReference type="STRING" id="1392247.A0A3N4KMD2"/>
<keyword evidence="4 6" id="KW-1133">Transmembrane helix</keyword>